<protein>
    <submittedName>
        <fullName evidence="8">Putative tubulin folding cofactor c</fullName>
    </submittedName>
</protein>
<dbReference type="SMART" id="SM00673">
    <property type="entry name" value="CARP"/>
    <property type="match status" value="2"/>
</dbReference>
<reference evidence="8" key="1">
    <citation type="journal article" date="2014" name="PLoS Negl. Trop. Dis.">
        <title>Identification and characterization of seminal fluid proteins in the Asian tiger mosquito, Aedes albopictus.</title>
        <authorList>
            <person name="Boes K.E."/>
            <person name="Ribeiro J.M."/>
            <person name="Wong A."/>
            <person name="Harrington L.C."/>
            <person name="Wolfner M.F."/>
            <person name="Sirot L.K."/>
        </authorList>
    </citation>
    <scope>NUCLEOTIDE SEQUENCE</scope>
    <source>
        <tissue evidence="8">Reproductive organs</tissue>
    </source>
</reference>
<dbReference type="InterPro" id="IPR017901">
    <property type="entry name" value="C-CAP_CF_C-like"/>
</dbReference>
<keyword evidence="3" id="KW-0963">Cytoplasm</keyword>
<dbReference type="InterPro" id="IPR027684">
    <property type="entry name" value="TBCC"/>
</dbReference>
<accession>A0A023EQD5</accession>
<dbReference type="InterPro" id="IPR012945">
    <property type="entry name" value="Tubulin-bd_cofactor_C_dom"/>
</dbReference>
<feature type="domain" description="C-CAP/cofactor C-like" evidence="7">
    <location>
        <begin position="162"/>
        <end position="312"/>
    </location>
</feature>
<keyword evidence="5" id="KW-0143">Chaperone</keyword>
<dbReference type="GO" id="GO:0015631">
    <property type="term" value="F:tubulin binding"/>
    <property type="evidence" value="ECO:0007669"/>
    <property type="project" value="InterPro"/>
</dbReference>
<proteinExistence type="evidence at transcript level"/>
<dbReference type="GO" id="GO:0007021">
    <property type="term" value="P:tubulin complex assembly"/>
    <property type="evidence" value="ECO:0007669"/>
    <property type="project" value="TreeGrafter"/>
</dbReference>
<dbReference type="AlphaFoldDB" id="A0A023EQD5"/>
<evidence type="ECO:0000313" key="8">
    <source>
        <dbReference type="EMBL" id="JAC11303.1"/>
    </source>
</evidence>
<evidence type="ECO:0000256" key="2">
    <source>
        <dbReference type="ARBA" id="ARBA00008848"/>
    </source>
</evidence>
<dbReference type="GO" id="GO:0007023">
    <property type="term" value="P:post-chaperonin tubulin folding pathway"/>
    <property type="evidence" value="ECO:0007669"/>
    <property type="project" value="InterPro"/>
</dbReference>
<dbReference type="InterPro" id="IPR031925">
    <property type="entry name" value="TBCC_N"/>
</dbReference>
<evidence type="ECO:0000256" key="4">
    <source>
        <dbReference type="ARBA" id="ARBA00022990"/>
    </source>
</evidence>
<comment type="subcellular location">
    <subcellularLocation>
        <location evidence="1">Cytoplasm</location>
    </subcellularLocation>
</comment>
<dbReference type="VEuPathDB" id="VectorBase:AALFPA_050260"/>
<evidence type="ECO:0000256" key="3">
    <source>
        <dbReference type="ARBA" id="ARBA00022490"/>
    </source>
</evidence>
<dbReference type="InterPro" id="IPR016098">
    <property type="entry name" value="CAP/MinC_C"/>
</dbReference>
<evidence type="ECO:0000256" key="6">
    <source>
        <dbReference type="ARBA" id="ARBA00026055"/>
    </source>
</evidence>
<comment type="similarity">
    <text evidence="2">Belongs to the TBCC family.</text>
</comment>
<evidence type="ECO:0000259" key="7">
    <source>
        <dbReference type="PROSITE" id="PS51329"/>
    </source>
</evidence>
<sequence length="352" mass="40600">MADIVDHNDHSGSGAFSGKEKITELLNRRHKEREIQIQAAKLERQKDADETEAIQYFEASFEEKLKLIRDRLEAVTGSDSKAQVFAEVQNEIYDLQRYLSTSTFFLHEYKIKVCQNAINEVCKKLDTLKNELIPKKKFGFKSKKTVKINQDGKDTMDKIGTGADCEEGDRMKWTFSNRKNELVILPRAMVDDQTVTATNLTDCIVRLKGHSGSLQFSKLQNCLVICGPTSRSIFLDDCTNCKFVVACQQLRCHRSKNCDLYLKVTSRAIIEDCTRIQVAQYNNYYDELQSDLIKSGLDSEVNNWNELDDFNWLATDKPSPNWSILDLDQTITDWNRYQEQFKLNHTLCETIE</sequence>
<dbReference type="PANTHER" id="PTHR15139">
    <property type="entry name" value="TUBULIN FOLDING COFACTOR C"/>
    <property type="match status" value="1"/>
</dbReference>
<dbReference type="Pfam" id="PF07986">
    <property type="entry name" value="TBCC"/>
    <property type="match status" value="1"/>
</dbReference>
<comment type="subunit">
    <text evidence="6">Supercomplex made of cofactors A to E. Cofactors A and D function by capturing and stabilizing tubulin in a quasi-native conformation. Cofactor E binds to the cofactor D-tubulin complex; interaction with cofactor C then causes the release of tubulin polypeptides that are committed to the native state.</text>
</comment>
<dbReference type="PROSITE" id="PS51329">
    <property type="entry name" value="C_CAP_COFACTOR_C"/>
    <property type="match status" value="1"/>
</dbReference>
<dbReference type="Pfam" id="PF16752">
    <property type="entry name" value="TBCC_N"/>
    <property type="match status" value="1"/>
</dbReference>
<organism evidence="8">
    <name type="scientific">Aedes albopictus</name>
    <name type="common">Asian tiger mosquito</name>
    <name type="synonym">Stegomyia albopicta</name>
    <dbReference type="NCBI Taxonomy" id="7160"/>
    <lineage>
        <taxon>Eukaryota</taxon>
        <taxon>Metazoa</taxon>
        <taxon>Ecdysozoa</taxon>
        <taxon>Arthropoda</taxon>
        <taxon>Hexapoda</taxon>
        <taxon>Insecta</taxon>
        <taxon>Pterygota</taxon>
        <taxon>Neoptera</taxon>
        <taxon>Endopterygota</taxon>
        <taxon>Diptera</taxon>
        <taxon>Nematocera</taxon>
        <taxon>Culicoidea</taxon>
        <taxon>Culicidae</taxon>
        <taxon>Culicinae</taxon>
        <taxon>Aedini</taxon>
        <taxon>Aedes</taxon>
        <taxon>Stegomyia</taxon>
    </lineage>
</organism>
<evidence type="ECO:0000256" key="5">
    <source>
        <dbReference type="ARBA" id="ARBA00023186"/>
    </source>
</evidence>
<dbReference type="VEuPathDB" id="VectorBase:AALF000120"/>
<dbReference type="InterPro" id="IPR006599">
    <property type="entry name" value="CARP_motif"/>
</dbReference>
<dbReference type="InterPro" id="IPR038397">
    <property type="entry name" value="TBCC_N_sf"/>
</dbReference>
<dbReference type="GO" id="GO:0005737">
    <property type="term" value="C:cytoplasm"/>
    <property type="evidence" value="ECO:0007669"/>
    <property type="project" value="UniProtKB-SubCell"/>
</dbReference>
<keyword evidence="4" id="KW-0007">Acetylation</keyword>
<dbReference type="Gene3D" id="2.160.20.70">
    <property type="match status" value="1"/>
</dbReference>
<dbReference type="PANTHER" id="PTHR15139:SF0">
    <property type="entry name" value="TUBULIN-SPECIFIC CHAPERONE C"/>
    <property type="match status" value="1"/>
</dbReference>
<name>A0A023EQD5_AEDAL</name>
<dbReference type="VEuPathDB" id="VectorBase:AALC636_007310"/>
<dbReference type="EMBL" id="GAPW01002295">
    <property type="protein sequence ID" value="JAC11303.1"/>
    <property type="molecule type" value="mRNA"/>
</dbReference>
<dbReference type="Gene3D" id="1.20.58.1250">
    <property type="entry name" value="Tubulin Binding Cofactor C, N-terminal domain"/>
    <property type="match status" value="1"/>
</dbReference>
<evidence type="ECO:0000256" key="1">
    <source>
        <dbReference type="ARBA" id="ARBA00004496"/>
    </source>
</evidence>